<dbReference type="RefSeq" id="WP_186009131.1">
    <property type="nucleotide sequence ID" value="NZ_CXWD01000021.1"/>
</dbReference>
<dbReference type="InterPro" id="IPR036034">
    <property type="entry name" value="PDZ_sf"/>
</dbReference>
<evidence type="ECO:0000259" key="1">
    <source>
        <dbReference type="PROSITE" id="PS50106"/>
    </source>
</evidence>
<dbReference type="SMART" id="SM00228">
    <property type="entry name" value="PDZ"/>
    <property type="match status" value="1"/>
</dbReference>
<dbReference type="Gene3D" id="2.30.42.10">
    <property type="match status" value="1"/>
</dbReference>
<dbReference type="Gene3D" id="3.40.50.11550">
    <property type="match status" value="1"/>
</dbReference>
<dbReference type="AlphaFoldDB" id="A0A0M7ALT4"/>
<dbReference type="Pfam" id="PF17820">
    <property type="entry name" value="PDZ_6"/>
    <property type="match status" value="1"/>
</dbReference>
<dbReference type="Pfam" id="PF04187">
    <property type="entry name" value="Cofac_haem_bdg"/>
    <property type="match status" value="1"/>
</dbReference>
<dbReference type="EMBL" id="CXWD01000021">
    <property type="protein sequence ID" value="CTQ75402.1"/>
    <property type="molecule type" value="Genomic_DNA"/>
</dbReference>
<organism evidence="2 3">
    <name type="scientific">Roseibium alexandrii</name>
    <dbReference type="NCBI Taxonomy" id="388408"/>
    <lineage>
        <taxon>Bacteria</taxon>
        <taxon>Pseudomonadati</taxon>
        <taxon>Pseudomonadota</taxon>
        <taxon>Alphaproteobacteria</taxon>
        <taxon>Hyphomicrobiales</taxon>
        <taxon>Stappiaceae</taxon>
        <taxon>Roseibium</taxon>
    </lineage>
</organism>
<dbReference type="PROSITE" id="PS50106">
    <property type="entry name" value="PDZ"/>
    <property type="match status" value="1"/>
</dbReference>
<name>A0A0M7ALT4_9HYPH</name>
<dbReference type="InterPro" id="IPR041489">
    <property type="entry name" value="PDZ_6"/>
</dbReference>
<dbReference type="CDD" id="cd14727">
    <property type="entry name" value="ChanN-like"/>
    <property type="match status" value="1"/>
</dbReference>
<sequence length="430" mass="46383">MVSLKDPLKRPRQPVFVAAVAGFGLLALIGLVDNPGARAAAEPQTTGTALEPELCRDVGRWIDPEAQNRLTNRDVLAGAARSQFVLLGETHTSKEDHLWQLQTLAGLYALTPELVIGFEAFPRSVQPVLDDWSAGKLSEEDFLRQTKWAEVWGYDADLYIPLFEFARQNRIPMIALNVDRNLISRVGRNGWDGVPEDAREGITTPAAALPDYARKLASVYLAAAAHRRDASEDAQTVEDVLETDGFQNFVDAQLTWDRAMAEALAQSAEANPNAVVVGIAGRGHVERGFGIPHQLTDLGVSTVTSLVPVDRERACTGLEPDLADAFFLVEERDNNAPVPTRPRLGVAIQPGPDGGLLLSEVVAGSIAEAADLTAGDIVLSAAGAELKTPSDLVDIIQRQAPGTWLPLDVDRNGELLSLIAKFPSDRDSVQ</sequence>
<keyword evidence="3" id="KW-1185">Reference proteome</keyword>
<dbReference type="SUPFAM" id="SSF159501">
    <property type="entry name" value="EreA/ChaN-like"/>
    <property type="match status" value="1"/>
</dbReference>
<reference evidence="3" key="1">
    <citation type="submission" date="2015-07" db="EMBL/GenBank/DDBJ databases">
        <authorList>
            <person name="Rodrigo-Torres Lidia"/>
            <person name="Arahal R.David."/>
        </authorList>
    </citation>
    <scope>NUCLEOTIDE SEQUENCE [LARGE SCALE GENOMIC DNA]</scope>
    <source>
        <strain evidence="3">CECT 5112</strain>
    </source>
</reference>
<dbReference type="SUPFAM" id="SSF50156">
    <property type="entry name" value="PDZ domain-like"/>
    <property type="match status" value="1"/>
</dbReference>
<gene>
    <name evidence="2" type="ORF">LAX5112_04215</name>
</gene>
<proteinExistence type="predicted"/>
<dbReference type="InterPro" id="IPR001478">
    <property type="entry name" value="PDZ"/>
</dbReference>
<feature type="domain" description="PDZ" evidence="1">
    <location>
        <begin position="327"/>
        <end position="411"/>
    </location>
</feature>
<dbReference type="InterPro" id="IPR007314">
    <property type="entry name" value="Cofac_haem-bd_dom"/>
</dbReference>
<accession>A0A0M7ALT4</accession>
<protein>
    <submittedName>
        <fullName evidence="2">Peptidase Do</fullName>
    </submittedName>
</protein>
<dbReference type="STRING" id="388408.LAX5112_04215"/>
<dbReference type="Proteomes" id="UP000053235">
    <property type="component" value="Unassembled WGS sequence"/>
</dbReference>
<evidence type="ECO:0000313" key="2">
    <source>
        <dbReference type="EMBL" id="CTQ75402.1"/>
    </source>
</evidence>
<evidence type="ECO:0000313" key="3">
    <source>
        <dbReference type="Proteomes" id="UP000053235"/>
    </source>
</evidence>